<keyword evidence="3" id="KW-1185">Reference proteome</keyword>
<feature type="chain" id="PRO_5032685901" evidence="1">
    <location>
        <begin position="29"/>
        <end position="310"/>
    </location>
</feature>
<name>A0A839F215_9GAMM</name>
<evidence type="ECO:0000313" key="3">
    <source>
        <dbReference type="Proteomes" id="UP000550401"/>
    </source>
</evidence>
<gene>
    <name evidence="2" type="ORF">FHW12_000462</name>
</gene>
<evidence type="ECO:0000256" key="1">
    <source>
        <dbReference type="SAM" id="SignalP"/>
    </source>
</evidence>
<accession>A0A839F215</accession>
<dbReference type="EMBL" id="JACGXL010000001">
    <property type="protein sequence ID" value="MBA8886271.1"/>
    <property type="molecule type" value="Genomic_DNA"/>
</dbReference>
<protein>
    <submittedName>
        <fullName evidence="2">Uncharacterized protein</fullName>
    </submittedName>
</protein>
<dbReference type="AlphaFoldDB" id="A0A839F215"/>
<keyword evidence="1" id="KW-0732">Signal</keyword>
<reference evidence="2 3" key="1">
    <citation type="submission" date="2020-07" db="EMBL/GenBank/DDBJ databases">
        <title>Genomic Encyclopedia of Type Strains, Phase IV (KMG-V): Genome sequencing to study the core and pangenomes of soil and plant-associated prokaryotes.</title>
        <authorList>
            <person name="Whitman W."/>
        </authorList>
    </citation>
    <scope>NUCLEOTIDE SEQUENCE [LARGE SCALE GENOMIC DNA]</scope>
    <source>
        <strain evidence="2 3">RH2WT43</strain>
    </source>
</reference>
<feature type="signal peptide" evidence="1">
    <location>
        <begin position="1"/>
        <end position="28"/>
    </location>
</feature>
<dbReference type="Proteomes" id="UP000550401">
    <property type="component" value="Unassembled WGS sequence"/>
</dbReference>
<dbReference type="PROSITE" id="PS51257">
    <property type="entry name" value="PROKAR_LIPOPROTEIN"/>
    <property type="match status" value="1"/>
</dbReference>
<evidence type="ECO:0000313" key="2">
    <source>
        <dbReference type="EMBL" id="MBA8886271.1"/>
    </source>
</evidence>
<proteinExistence type="predicted"/>
<sequence length="310" mass="33081">MDLRFMLAALCALTLAACQTLGRPPAGAASPATTSVQGEYDNHEQVWSARENTAMIAPPHVLVAIEGTPREDWTIWHVRLDASTPIEAAWALRRTTAADGSIVWLPHRPTIAEPGRGKDFDVAQWIALDACALRGRAGAHGLQLAADVNACAVIAPGVGASAALLPLAVERDGEWLRVRLYVDQARGAEAREDLRLVRRFQGWAALNGGGPTAAADSNDWHTDRKVGLGNEGGRYALAYRDGRPSGYSLALERLTYRDGNVPVLKLSVVDDASGRTLAYAWTNPEATRIGINLGWVQVGLESAAIGPASP</sequence>
<comment type="caution">
    <text evidence="2">The sequence shown here is derived from an EMBL/GenBank/DDBJ whole genome shotgun (WGS) entry which is preliminary data.</text>
</comment>
<organism evidence="2 3">
    <name type="scientific">Dokdonella fugitiva</name>
    <dbReference type="NCBI Taxonomy" id="328517"/>
    <lineage>
        <taxon>Bacteria</taxon>
        <taxon>Pseudomonadati</taxon>
        <taxon>Pseudomonadota</taxon>
        <taxon>Gammaproteobacteria</taxon>
        <taxon>Lysobacterales</taxon>
        <taxon>Rhodanobacteraceae</taxon>
        <taxon>Dokdonella</taxon>
    </lineage>
</organism>
<dbReference type="RefSeq" id="WP_182529364.1">
    <property type="nucleotide sequence ID" value="NZ_JACGXL010000001.1"/>
</dbReference>